<accession>A0A090E2G5</accession>
<evidence type="ECO:0000313" key="3">
    <source>
        <dbReference type="Proteomes" id="UP000045285"/>
    </source>
</evidence>
<feature type="region of interest" description="Disordered" evidence="1">
    <location>
        <begin position="51"/>
        <end position="73"/>
    </location>
</feature>
<feature type="compositionally biased region" description="Polar residues" evidence="1">
    <location>
        <begin position="64"/>
        <end position="73"/>
    </location>
</feature>
<reference evidence="3" key="1">
    <citation type="submission" date="2014-08" db="EMBL/GenBank/DDBJ databases">
        <authorList>
            <person name="Moulin L."/>
        </authorList>
    </citation>
    <scope>NUCLEOTIDE SEQUENCE [LARGE SCALE GENOMIC DNA]</scope>
</reference>
<name>A0A090E2G5_MESPL</name>
<evidence type="ECO:0000313" key="2">
    <source>
        <dbReference type="EMBL" id="CDX21280.1"/>
    </source>
</evidence>
<proteinExistence type="predicted"/>
<organism evidence="2 3">
    <name type="scientific">Mesorhizobium plurifarium</name>
    <dbReference type="NCBI Taxonomy" id="69974"/>
    <lineage>
        <taxon>Bacteria</taxon>
        <taxon>Pseudomonadati</taxon>
        <taxon>Pseudomonadota</taxon>
        <taxon>Alphaproteobacteria</taxon>
        <taxon>Hyphomicrobiales</taxon>
        <taxon>Phyllobacteriaceae</taxon>
        <taxon>Mesorhizobium</taxon>
    </lineage>
</organism>
<gene>
    <name evidence="2" type="ORF">MPL3356_350031</name>
</gene>
<dbReference type="Proteomes" id="UP000045285">
    <property type="component" value="Unassembled WGS sequence"/>
</dbReference>
<dbReference type="EMBL" id="CCMZ01000029">
    <property type="protein sequence ID" value="CDX21280.1"/>
    <property type="molecule type" value="Genomic_DNA"/>
</dbReference>
<sequence>MDGAVYVRENYEGQPPDPDNTDRGDMVQCLTRLARCYRCYARVYCTSGAPMSARGQEHHDGESLANSPQAQRV</sequence>
<keyword evidence="3" id="KW-1185">Reference proteome</keyword>
<evidence type="ECO:0000256" key="1">
    <source>
        <dbReference type="SAM" id="MobiDB-lite"/>
    </source>
</evidence>
<protein>
    <submittedName>
        <fullName evidence="2">Uncharacterized protein</fullName>
    </submittedName>
</protein>
<feature type="region of interest" description="Disordered" evidence="1">
    <location>
        <begin position="1"/>
        <end position="24"/>
    </location>
</feature>
<dbReference type="AlphaFoldDB" id="A0A090E2G5"/>